<evidence type="ECO:0000256" key="1">
    <source>
        <dbReference type="ARBA" id="ARBA00005589"/>
    </source>
</evidence>
<dbReference type="InterPro" id="IPR001648">
    <property type="entry name" value="Ribosomal_bS18"/>
</dbReference>
<dbReference type="PANTHER" id="PTHR13479">
    <property type="entry name" value="30S RIBOSOMAL PROTEIN S18"/>
    <property type="match status" value="1"/>
</dbReference>
<dbReference type="NCBIfam" id="TIGR00165">
    <property type="entry name" value="S18"/>
    <property type="match status" value="1"/>
</dbReference>
<gene>
    <name evidence="4" type="primary">rpsR</name>
    <name evidence="6" type="ORF">A3H09_02365</name>
</gene>
<dbReference type="Proteomes" id="UP000176915">
    <property type="component" value="Unassembled WGS sequence"/>
</dbReference>
<comment type="caution">
    <text evidence="6">The sequence shown here is derived from an EMBL/GenBank/DDBJ whole genome shotgun (WGS) entry which is preliminary data.</text>
</comment>
<dbReference type="Gene3D" id="4.10.640.10">
    <property type="entry name" value="Ribosomal protein S18"/>
    <property type="match status" value="1"/>
</dbReference>
<proteinExistence type="inferred from homology"/>
<evidence type="ECO:0000256" key="5">
    <source>
        <dbReference type="RuleBase" id="RU003910"/>
    </source>
</evidence>
<dbReference type="AlphaFoldDB" id="A0A1F5SX03"/>
<comment type="similarity">
    <text evidence="1 4 5">Belongs to the bacterial ribosomal protein bS18 family.</text>
</comment>
<evidence type="ECO:0000313" key="6">
    <source>
        <dbReference type="EMBL" id="OGF31234.1"/>
    </source>
</evidence>
<dbReference type="GO" id="GO:0022627">
    <property type="term" value="C:cytosolic small ribosomal subunit"/>
    <property type="evidence" value="ECO:0007669"/>
    <property type="project" value="TreeGrafter"/>
</dbReference>
<dbReference type="GO" id="GO:0006412">
    <property type="term" value="P:translation"/>
    <property type="evidence" value="ECO:0007669"/>
    <property type="project" value="UniProtKB-UniRule"/>
</dbReference>
<evidence type="ECO:0000256" key="4">
    <source>
        <dbReference type="HAMAP-Rule" id="MF_00270"/>
    </source>
</evidence>
<evidence type="ECO:0000313" key="7">
    <source>
        <dbReference type="Proteomes" id="UP000176915"/>
    </source>
</evidence>
<dbReference type="InterPro" id="IPR036870">
    <property type="entry name" value="Ribosomal_bS18_sf"/>
</dbReference>
<organism evidence="6 7">
    <name type="scientific">Candidatus Falkowbacteria bacterium RIFCSPLOWO2_12_FULL_45_13</name>
    <dbReference type="NCBI Taxonomy" id="1797991"/>
    <lineage>
        <taxon>Bacteria</taxon>
        <taxon>Candidatus Falkowiibacteriota</taxon>
    </lineage>
</organism>
<evidence type="ECO:0000256" key="3">
    <source>
        <dbReference type="ARBA" id="ARBA00023274"/>
    </source>
</evidence>
<keyword evidence="4" id="KW-0699">rRNA-binding</keyword>
<dbReference type="EMBL" id="MFFY01000023">
    <property type="protein sequence ID" value="OGF31234.1"/>
    <property type="molecule type" value="Genomic_DNA"/>
</dbReference>
<sequence>MEEIKRKEKQCYFCANNLKEVGYKDANFLRRFINFYGKILPRKRTGTCSKHQRKLAVAIKRARVMAILPFVNK</sequence>
<dbReference type="GO" id="GO:0003735">
    <property type="term" value="F:structural constituent of ribosome"/>
    <property type="evidence" value="ECO:0007669"/>
    <property type="project" value="InterPro"/>
</dbReference>
<name>A0A1F5SX03_9BACT</name>
<comment type="subunit">
    <text evidence="4">Part of the 30S ribosomal subunit. Forms a tight heterodimer with protein bS6.</text>
</comment>
<reference evidence="6 7" key="1">
    <citation type="journal article" date="2016" name="Nat. Commun.">
        <title>Thousands of microbial genomes shed light on interconnected biogeochemical processes in an aquifer system.</title>
        <authorList>
            <person name="Anantharaman K."/>
            <person name="Brown C.T."/>
            <person name="Hug L.A."/>
            <person name="Sharon I."/>
            <person name="Castelle C.J."/>
            <person name="Probst A.J."/>
            <person name="Thomas B.C."/>
            <person name="Singh A."/>
            <person name="Wilkins M.J."/>
            <person name="Karaoz U."/>
            <person name="Brodie E.L."/>
            <person name="Williams K.H."/>
            <person name="Hubbard S.S."/>
            <person name="Banfield J.F."/>
        </authorList>
    </citation>
    <scope>NUCLEOTIDE SEQUENCE [LARGE SCALE GENOMIC DNA]</scope>
</reference>
<accession>A0A1F5SX03</accession>
<protein>
    <recommendedName>
        <fullName evidence="4">Small ribosomal subunit protein bS18</fullName>
    </recommendedName>
</protein>
<dbReference type="HAMAP" id="MF_00270">
    <property type="entry name" value="Ribosomal_bS18"/>
    <property type="match status" value="1"/>
</dbReference>
<dbReference type="PANTHER" id="PTHR13479:SF40">
    <property type="entry name" value="SMALL RIBOSOMAL SUBUNIT PROTEIN BS18M"/>
    <property type="match status" value="1"/>
</dbReference>
<dbReference type="PRINTS" id="PR00974">
    <property type="entry name" value="RIBOSOMALS18"/>
</dbReference>
<comment type="function">
    <text evidence="4">Binds as a heterodimer with protein bS6 to the central domain of the 16S rRNA, where it helps stabilize the platform of the 30S subunit.</text>
</comment>
<evidence type="ECO:0000256" key="2">
    <source>
        <dbReference type="ARBA" id="ARBA00022980"/>
    </source>
</evidence>
<dbReference type="SUPFAM" id="SSF46911">
    <property type="entry name" value="Ribosomal protein S18"/>
    <property type="match status" value="1"/>
</dbReference>
<keyword evidence="3 4" id="KW-0687">Ribonucleoprotein</keyword>
<dbReference type="Pfam" id="PF01084">
    <property type="entry name" value="Ribosomal_S18"/>
    <property type="match status" value="1"/>
</dbReference>
<keyword evidence="2 4" id="KW-0689">Ribosomal protein</keyword>
<dbReference type="GO" id="GO:0070181">
    <property type="term" value="F:small ribosomal subunit rRNA binding"/>
    <property type="evidence" value="ECO:0007669"/>
    <property type="project" value="TreeGrafter"/>
</dbReference>
<keyword evidence="4" id="KW-0694">RNA-binding</keyword>